<dbReference type="CDD" id="cd08995">
    <property type="entry name" value="GH32_EcAec43-like"/>
    <property type="match status" value="1"/>
</dbReference>
<dbReference type="PANTHER" id="PTHR43101:SF1">
    <property type="entry name" value="BETA-FRUCTOSIDASE"/>
    <property type="match status" value="1"/>
</dbReference>
<dbReference type="Pfam" id="PF00251">
    <property type="entry name" value="Glyco_hydro_32N"/>
    <property type="match status" value="1"/>
</dbReference>
<reference evidence="9" key="1">
    <citation type="submission" date="2016-01" db="EMBL/GenBank/DDBJ databases">
        <authorList>
            <person name="Mitreva M."/>
            <person name="Pepin K.H."/>
            <person name="Mihindukulasuriya K.A."/>
            <person name="Fulton R."/>
            <person name="Fronick C."/>
            <person name="O'Laughlin M."/>
            <person name="Miner T."/>
            <person name="Herter B."/>
            <person name="Rosa B.A."/>
            <person name="Cordes M."/>
            <person name="Tomlinson C."/>
            <person name="Wollam A."/>
            <person name="Palsikar V.B."/>
            <person name="Mardis E.R."/>
            <person name="Wilson R.K."/>
        </authorList>
    </citation>
    <scope>NUCLEOTIDE SEQUENCE [LARGE SCALE GENOMIC DNA]</scope>
    <source>
        <strain evidence="9">DNF00896</strain>
    </source>
</reference>
<comment type="caution">
    <text evidence="8">The sequence shown here is derived from an EMBL/GenBank/DDBJ whole genome shotgun (WGS) entry which is preliminary data.</text>
</comment>
<keyword evidence="3 5" id="KW-0378">Hydrolase</keyword>
<evidence type="ECO:0000256" key="1">
    <source>
        <dbReference type="ARBA" id="ARBA00009902"/>
    </source>
</evidence>
<dbReference type="PANTHER" id="PTHR43101">
    <property type="entry name" value="BETA-FRUCTOSIDASE"/>
    <property type="match status" value="1"/>
</dbReference>
<evidence type="ECO:0000256" key="4">
    <source>
        <dbReference type="ARBA" id="ARBA00023295"/>
    </source>
</evidence>
<dbReference type="EMBL" id="LSDA01000091">
    <property type="protein sequence ID" value="KXB57425.1"/>
    <property type="molecule type" value="Genomic_DNA"/>
</dbReference>
<evidence type="ECO:0000256" key="2">
    <source>
        <dbReference type="ARBA" id="ARBA00012758"/>
    </source>
</evidence>
<dbReference type="SUPFAM" id="SSF49899">
    <property type="entry name" value="Concanavalin A-like lectins/glucanases"/>
    <property type="match status" value="1"/>
</dbReference>
<dbReference type="InterPro" id="IPR013148">
    <property type="entry name" value="Glyco_hydro_32_N"/>
</dbReference>
<dbReference type="Pfam" id="PF08244">
    <property type="entry name" value="Glyco_hydro_32C"/>
    <property type="match status" value="1"/>
</dbReference>
<dbReference type="InterPro" id="IPR013320">
    <property type="entry name" value="ConA-like_dom_sf"/>
</dbReference>
<dbReference type="GO" id="GO:0005975">
    <property type="term" value="P:carbohydrate metabolic process"/>
    <property type="evidence" value="ECO:0007669"/>
    <property type="project" value="InterPro"/>
</dbReference>
<dbReference type="PATRIC" id="fig|467210.3.peg.1497"/>
<keyword evidence="9" id="KW-1185">Reference proteome</keyword>
<protein>
    <recommendedName>
        <fullName evidence="2">beta-fructofuranosidase</fullName>
        <ecNumber evidence="2">3.2.1.26</ecNumber>
    </recommendedName>
</protein>
<evidence type="ECO:0000256" key="3">
    <source>
        <dbReference type="ARBA" id="ARBA00022801"/>
    </source>
</evidence>
<evidence type="ECO:0000313" key="9">
    <source>
        <dbReference type="Proteomes" id="UP000070394"/>
    </source>
</evidence>
<dbReference type="InterPro" id="IPR023296">
    <property type="entry name" value="Glyco_hydro_beta-prop_sf"/>
</dbReference>
<dbReference type="InterPro" id="IPR013189">
    <property type="entry name" value="Glyco_hydro_32_C"/>
</dbReference>
<dbReference type="EC" id="3.2.1.26" evidence="2"/>
<comment type="similarity">
    <text evidence="1 5">Belongs to the glycosyl hydrolase 32 family.</text>
</comment>
<organism evidence="8 9">
    <name type="scientific">Lachnoanaerobaculum saburreum</name>
    <dbReference type="NCBI Taxonomy" id="467210"/>
    <lineage>
        <taxon>Bacteria</taxon>
        <taxon>Bacillati</taxon>
        <taxon>Bacillota</taxon>
        <taxon>Clostridia</taxon>
        <taxon>Lachnospirales</taxon>
        <taxon>Lachnospiraceae</taxon>
        <taxon>Lachnoanaerobaculum</taxon>
    </lineage>
</organism>
<accession>A0A133ZPQ1</accession>
<dbReference type="InterPro" id="IPR001362">
    <property type="entry name" value="Glyco_hydro_32"/>
</dbReference>
<dbReference type="OrthoDB" id="9759709at2"/>
<gene>
    <name evidence="8" type="ORF">HMPREF1866_01513</name>
</gene>
<feature type="domain" description="Glycosyl hydrolase family 32 C-terminal" evidence="7">
    <location>
        <begin position="345"/>
        <end position="477"/>
    </location>
</feature>
<evidence type="ECO:0000259" key="7">
    <source>
        <dbReference type="Pfam" id="PF08244"/>
    </source>
</evidence>
<dbReference type="InterPro" id="IPR051214">
    <property type="entry name" value="GH32_Enzymes"/>
</dbReference>
<dbReference type="Gene3D" id="2.115.10.20">
    <property type="entry name" value="Glycosyl hydrolase domain, family 43"/>
    <property type="match status" value="1"/>
</dbReference>
<dbReference type="GO" id="GO:0004564">
    <property type="term" value="F:beta-fructofuranosidase activity"/>
    <property type="evidence" value="ECO:0007669"/>
    <property type="project" value="UniProtKB-EC"/>
</dbReference>
<feature type="domain" description="Glycosyl hydrolase family 32 N-terminal" evidence="6">
    <location>
        <begin position="7"/>
        <end position="308"/>
    </location>
</feature>
<dbReference type="STRING" id="467210.HMPREF1866_01513"/>
<dbReference type="Proteomes" id="UP000070394">
    <property type="component" value="Unassembled WGS sequence"/>
</dbReference>
<dbReference type="RefSeq" id="WP_060931253.1">
    <property type="nucleotide sequence ID" value="NZ_KQ959828.1"/>
</dbReference>
<proteinExistence type="inferred from homology"/>
<evidence type="ECO:0000256" key="5">
    <source>
        <dbReference type="RuleBase" id="RU362110"/>
    </source>
</evidence>
<dbReference type="Gene3D" id="2.60.120.560">
    <property type="entry name" value="Exo-inulinase, domain 1"/>
    <property type="match status" value="1"/>
</dbReference>
<dbReference type="AlphaFoldDB" id="A0A133ZPQ1"/>
<dbReference type="SMART" id="SM00640">
    <property type="entry name" value="Glyco_32"/>
    <property type="match status" value="1"/>
</dbReference>
<keyword evidence="4 5" id="KW-0326">Glycosidase</keyword>
<evidence type="ECO:0000259" key="6">
    <source>
        <dbReference type="Pfam" id="PF00251"/>
    </source>
</evidence>
<sequence>MGQIFYRPKDGWVGDTIPFAHDGKFYIFYLHDERKGNTQDEYGYRTSWNLLITEDGVNIKDCGIVLPVGEYEDADYACYTGSVIEGNDGKFHMFYTAQNNYNPKYHRDGRPLQYVAHAVSEDLIHWDKLPELTFGADESIYEPFDWRDPYVFFNEEEKCFDMLLAARLKGASEKNGGCVGLCRSYDLVNWKAMSPFYNPKSYMTHECPDLFKMGNKWYLIYSTFSEKFVTHYRMADSLKGPWVAPIEDTFDGRAFYAAKTAKAGEKRVAFAWVPTKRDDSDFGQYEWGGDFIAHEINQKENGNLCVKPVSGIFNVFGNEMKSVDINPIEIQNNEGEAFYVIGGMKSTCMIEAKIEYDSNTRSFGIGLRQDNSFSNGYYLRFEPFYNRVVADMWPRCIQGVNQWYVDGDKPFMVELERPFDYRSLENNKVDIRVIADDTILCLYVNDIMALTMRAYNNERPFWGFFVNDGSIKVSDICMYHICKGENYV</sequence>
<name>A0A133ZPQ1_9FIRM</name>
<evidence type="ECO:0000313" key="8">
    <source>
        <dbReference type="EMBL" id="KXB57425.1"/>
    </source>
</evidence>
<dbReference type="SUPFAM" id="SSF75005">
    <property type="entry name" value="Arabinanase/levansucrase/invertase"/>
    <property type="match status" value="1"/>
</dbReference>